<protein>
    <submittedName>
        <fullName evidence="6">AraC family transcriptional regulator</fullName>
    </submittedName>
</protein>
<comment type="caution">
    <text evidence="6">The sequence shown here is derived from an EMBL/GenBank/DDBJ whole genome shotgun (WGS) entry which is preliminary data.</text>
</comment>
<gene>
    <name evidence="6" type="ORF">DLJ53_13185</name>
</gene>
<evidence type="ECO:0000256" key="1">
    <source>
        <dbReference type="ARBA" id="ARBA00023015"/>
    </source>
</evidence>
<dbReference type="InterPro" id="IPR018060">
    <property type="entry name" value="HTH_AraC"/>
</dbReference>
<dbReference type="InterPro" id="IPR009057">
    <property type="entry name" value="Homeodomain-like_sf"/>
</dbReference>
<dbReference type="SMART" id="SM00342">
    <property type="entry name" value="HTH_ARAC"/>
    <property type="match status" value="1"/>
</dbReference>
<organism evidence="6 7">
    <name type="scientific">Acuticoccus sediminis</name>
    <dbReference type="NCBI Taxonomy" id="2184697"/>
    <lineage>
        <taxon>Bacteria</taxon>
        <taxon>Pseudomonadati</taxon>
        <taxon>Pseudomonadota</taxon>
        <taxon>Alphaproteobacteria</taxon>
        <taxon>Hyphomicrobiales</taxon>
        <taxon>Amorphaceae</taxon>
        <taxon>Acuticoccus</taxon>
    </lineage>
</organism>
<dbReference type="SUPFAM" id="SSF46689">
    <property type="entry name" value="Homeodomain-like"/>
    <property type="match status" value="2"/>
</dbReference>
<dbReference type="EMBL" id="QHHQ01000002">
    <property type="protein sequence ID" value="RAI02313.1"/>
    <property type="molecule type" value="Genomic_DNA"/>
</dbReference>
<evidence type="ECO:0000313" key="7">
    <source>
        <dbReference type="Proteomes" id="UP000249590"/>
    </source>
</evidence>
<dbReference type="Pfam" id="PF12852">
    <property type="entry name" value="Cupin_6"/>
    <property type="match status" value="1"/>
</dbReference>
<evidence type="ECO:0000256" key="4">
    <source>
        <dbReference type="SAM" id="MobiDB-lite"/>
    </source>
</evidence>
<dbReference type="InterPro" id="IPR032783">
    <property type="entry name" value="AraC_lig"/>
</dbReference>
<dbReference type="InterPro" id="IPR018062">
    <property type="entry name" value="HTH_AraC-typ_CS"/>
</dbReference>
<feature type="domain" description="HTH araC/xylS-type" evidence="5">
    <location>
        <begin position="262"/>
        <end position="360"/>
    </location>
</feature>
<keyword evidence="1" id="KW-0805">Transcription regulation</keyword>
<dbReference type="InterPro" id="IPR050204">
    <property type="entry name" value="AraC_XylS_family_regulators"/>
</dbReference>
<evidence type="ECO:0000313" key="6">
    <source>
        <dbReference type="EMBL" id="RAI02313.1"/>
    </source>
</evidence>
<dbReference type="InterPro" id="IPR020449">
    <property type="entry name" value="Tscrpt_reg_AraC-type_HTH"/>
</dbReference>
<dbReference type="Gene3D" id="1.10.10.60">
    <property type="entry name" value="Homeodomain-like"/>
    <property type="match status" value="2"/>
</dbReference>
<name>A0A8B2NWX7_9HYPH</name>
<keyword evidence="3" id="KW-0804">Transcription</keyword>
<dbReference type="Proteomes" id="UP000249590">
    <property type="component" value="Unassembled WGS sequence"/>
</dbReference>
<reference evidence="6 7" key="1">
    <citation type="submission" date="2018-05" db="EMBL/GenBank/DDBJ databases">
        <title>Acuticoccus sediminis sp. nov., isolated from deep-sea sediment of Indian Ocean.</title>
        <authorList>
            <person name="Liu X."/>
            <person name="Lai Q."/>
            <person name="Du Y."/>
            <person name="Sun F."/>
            <person name="Zhang X."/>
            <person name="Wang S."/>
            <person name="Shao Z."/>
        </authorList>
    </citation>
    <scope>NUCLEOTIDE SEQUENCE [LARGE SCALE GENOMIC DNA]</scope>
    <source>
        <strain evidence="6 7">PTG4-2</strain>
    </source>
</reference>
<keyword evidence="2" id="KW-0238">DNA-binding</keyword>
<dbReference type="PRINTS" id="PR00032">
    <property type="entry name" value="HTHARAC"/>
</dbReference>
<keyword evidence="7" id="KW-1185">Reference proteome</keyword>
<dbReference type="Pfam" id="PF12833">
    <property type="entry name" value="HTH_18"/>
    <property type="match status" value="1"/>
</dbReference>
<dbReference type="PANTHER" id="PTHR46796">
    <property type="entry name" value="HTH-TYPE TRANSCRIPTIONAL ACTIVATOR RHAS-RELATED"/>
    <property type="match status" value="1"/>
</dbReference>
<dbReference type="GO" id="GO:0043565">
    <property type="term" value="F:sequence-specific DNA binding"/>
    <property type="evidence" value="ECO:0007669"/>
    <property type="project" value="InterPro"/>
</dbReference>
<accession>A0A8B2NWX7</accession>
<sequence length="361" mass="39178">MIYRPFPMTGRPKHRSAADDEPSGSPMGDRPDERPDAGYDLLSDVLRTVRLCGAIFFDVQVADPWVAAAPATSLIGDTVIADAQHVIEYHVVIEGTCWARLADDGEPPVALSAGSIVAFPHGDPHVLASHPDLGGAPDLAAYETASRSETVPFVLNYQEGRDRTARILCGFLGCDVTPFNPLIAALPRMVHVPGAYGRTEDDLLPQLIRATVREANAKGPGSRGVLAKLSELIFIEMIRRYARTQDSTVAGWLSGARDPIVGRAVQFLHSDLTRAWTVADLAREVAVSRTVLSERFTAILGLGPMTYLANWRMQCAANLLRASPKPLSQIAVEVGYESEAAFSRAFKRATGISPAHWRRDT</sequence>
<evidence type="ECO:0000256" key="2">
    <source>
        <dbReference type="ARBA" id="ARBA00023125"/>
    </source>
</evidence>
<dbReference type="GO" id="GO:0003700">
    <property type="term" value="F:DNA-binding transcription factor activity"/>
    <property type="evidence" value="ECO:0007669"/>
    <property type="project" value="InterPro"/>
</dbReference>
<evidence type="ECO:0000259" key="5">
    <source>
        <dbReference type="PROSITE" id="PS01124"/>
    </source>
</evidence>
<evidence type="ECO:0000256" key="3">
    <source>
        <dbReference type="ARBA" id="ARBA00023163"/>
    </source>
</evidence>
<dbReference type="PROSITE" id="PS00041">
    <property type="entry name" value="HTH_ARAC_FAMILY_1"/>
    <property type="match status" value="1"/>
</dbReference>
<feature type="region of interest" description="Disordered" evidence="4">
    <location>
        <begin position="1"/>
        <end position="36"/>
    </location>
</feature>
<dbReference type="PANTHER" id="PTHR46796:SF7">
    <property type="entry name" value="ARAC FAMILY TRANSCRIPTIONAL REGULATOR"/>
    <property type="match status" value="1"/>
</dbReference>
<dbReference type="AlphaFoldDB" id="A0A8B2NWX7"/>
<dbReference type="PROSITE" id="PS01124">
    <property type="entry name" value="HTH_ARAC_FAMILY_2"/>
    <property type="match status" value="1"/>
</dbReference>
<proteinExistence type="predicted"/>